<comment type="function">
    <text evidence="3">Catalyzes oxygen-dependent 5-hydroxyuridine (ho5U) modification at position 34 in tRNAs, the first step in 5-carboxymethoxyuridine (cmo5U) biosynthesis. May be part of an alternate pathway, which is able to bypass cmo5U biogenesis in a subset of tRNAs under aerobic conditions.</text>
</comment>
<keyword evidence="6" id="KW-0808">Transferase</keyword>
<evidence type="ECO:0000313" key="6">
    <source>
        <dbReference type="EMBL" id="AFA40929.1"/>
    </source>
</evidence>
<dbReference type="EMBL" id="CP003315">
    <property type="protein sequence ID" value="AFA40929.1"/>
    <property type="molecule type" value="Genomic_DNA"/>
</dbReference>
<dbReference type="HOGENOM" id="CLU_038878_1_0_6"/>
<evidence type="ECO:0000259" key="5">
    <source>
        <dbReference type="PROSITE" id="PS50206"/>
    </source>
</evidence>
<dbReference type="Proteomes" id="UP000009061">
    <property type="component" value="Chromosome"/>
</dbReference>
<dbReference type="Gene3D" id="3.30.70.100">
    <property type="match status" value="1"/>
</dbReference>
<dbReference type="AlphaFoldDB" id="H6Q5M5"/>
<keyword evidence="1 4" id="KW-0819">tRNA processing</keyword>
<dbReference type="GO" id="GO:0006400">
    <property type="term" value="P:tRNA modification"/>
    <property type="evidence" value="ECO:0007669"/>
    <property type="project" value="UniProtKB-UniRule"/>
</dbReference>
<dbReference type="SUPFAM" id="SSF52821">
    <property type="entry name" value="Rhodanese/Cell cycle control phosphatase"/>
    <property type="match status" value="1"/>
</dbReference>
<dbReference type="KEGG" id="wgl:WIGMOR_0069"/>
<dbReference type="InterPro" id="IPR020936">
    <property type="entry name" value="TrhO"/>
</dbReference>
<dbReference type="HAMAP" id="MF_00469">
    <property type="entry name" value="TrhO"/>
    <property type="match status" value="1"/>
</dbReference>
<keyword evidence="7" id="KW-1185">Reference proteome</keyword>
<dbReference type="GO" id="GO:0016740">
    <property type="term" value="F:transferase activity"/>
    <property type="evidence" value="ECO:0007669"/>
    <property type="project" value="UniProtKB-KW"/>
</dbReference>
<dbReference type="Gene3D" id="3.40.250.10">
    <property type="entry name" value="Rhodanese-like domain"/>
    <property type="match status" value="1"/>
</dbReference>
<dbReference type="InterPro" id="IPR022111">
    <property type="entry name" value="Rhodanese_C"/>
</dbReference>
<dbReference type="Pfam" id="PF12368">
    <property type="entry name" value="Rhodanese_C"/>
    <property type="match status" value="1"/>
</dbReference>
<evidence type="ECO:0000256" key="2">
    <source>
        <dbReference type="ARBA" id="ARBA00023002"/>
    </source>
</evidence>
<evidence type="ECO:0000256" key="1">
    <source>
        <dbReference type="ARBA" id="ARBA00022694"/>
    </source>
</evidence>
<dbReference type="GO" id="GO:0016705">
    <property type="term" value="F:oxidoreductase activity, acting on paired donors, with incorporation or reduction of molecular oxygen"/>
    <property type="evidence" value="ECO:0007669"/>
    <property type="project" value="UniProtKB-UniRule"/>
</dbReference>
<accession>H6Q5M5</accession>
<dbReference type="PANTHER" id="PTHR43846">
    <property type="entry name" value="UPF0176 PROTEIN YCEA"/>
    <property type="match status" value="1"/>
</dbReference>
<name>H6Q5M5_WIGGL</name>
<dbReference type="PANTHER" id="PTHR43846:SF1">
    <property type="entry name" value="TRNA URIDINE(34) HYDROXYLASE"/>
    <property type="match status" value="1"/>
</dbReference>
<protein>
    <recommendedName>
        <fullName evidence="4">tRNA uridine(34) hydroxylase</fullName>
        <ecNumber evidence="4">1.14.-.-</ecNumber>
    </recommendedName>
    <alternativeName>
        <fullName evidence="4">tRNA hydroxylation protein O</fullName>
    </alternativeName>
</protein>
<keyword evidence="2 4" id="KW-0560">Oxidoreductase</keyword>
<dbReference type="OrthoDB" id="9778326at2"/>
<dbReference type="EC" id="1.14.-.-" evidence="4"/>
<dbReference type="STRING" id="1142511.WIGMOR_0069"/>
<comment type="catalytic activity">
    <reaction evidence="4">
        <text>uridine(34) in tRNA + AH2 + O2 = 5-hydroxyuridine(34) in tRNA + A + H2O</text>
        <dbReference type="Rhea" id="RHEA:64224"/>
        <dbReference type="Rhea" id="RHEA-COMP:11727"/>
        <dbReference type="Rhea" id="RHEA-COMP:13381"/>
        <dbReference type="ChEBI" id="CHEBI:13193"/>
        <dbReference type="ChEBI" id="CHEBI:15377"/>
        <dbReference type="ChEBI" id="CHEBI:15379"/>
        <dbReference type="ChEBI" id="CHEBI:17499"/>
        <dbReference type="ChEBI" id="CHEBI:65315"/>
        <dbReference type="ChEBI" id="CHEBI:136877"/>
    </reaction>
</comment>
<evidence type="ECO:0000256" key="3">
    <source>
        <dbReference type="ARBA" id="ARBA00045625"/>
    </source>
</evidence>
<proteinExistence type="inferred from homology"/>
<evidence type="ECO:0000313" key="7">
    <source>
        <dbReference type="Proteomes" id="UP000009061"/>
    </source>
</evidence>
<evidence type="ECO:0000256" key="4">
    <source>
        <dbReference type="HAMAP-Rule" id="MF_00469"/>
    </source>
</evidence>
<gene>
    <name evidence="6" type="primary">yceA</name>
    <name evidence="4" type="synonym">trhO</name>
    <name evidence="6" type="ORF">WIGMOR_0069</name>
</gene>
<dbReference type="InterPro" id="IPR040503">
    <property type="entry name" value="TRHO_N"/>
</dbReference>
<dbReference type="eggNOG" id="COG1054">
    <property type="taxonomic scope" value="Bacteria"/>
</dbReference>
<comment type="similarity">
    <text evidence="4">Belongs to the TrhO family.</text>
</comment>
<sequence>MKNINIKSSLTFKEKKTISFYRYFHIQNPKKLQLILLNKLKELKILGRIYIAQEGINAQIYIYKKYIYILKNFLYELNPIFKNVKFNFSTDDHSISFYKLQVKVRPHIVNDGIKNFKFNVEKLGKCISVKQFNTMSNSKNCLIVDVRNNYEYEIGHFENSIHVPAQTFRNQLTNMTRALKNYQHKKIVLYCTGGIRCEKASAWLIQNNFEHVFFLKGGIINYINYMRKKKYAVKFLGKMFVFDARLFENTNINIVSYCHQCKINQSYLHKNCARKKCNVLFLQCKICNEKFKEFCSSYCYNNEFF</sequence>
<dbReference type="Pfam" id="PF17773">
    <property type="entry name" value="UPF0176_N"/>
    <property type="match status" value="1"/>
</dbReference>
<dbReference type="InterPro" id="IPR001763">
    <property type="entry name" value="Rhodanese-like_dom"/>
</dbReference>
<dbReference type="RefSeq" id="WP_014353868.1">
    <property type="nucleotide sequence ID" value="NC_016893.1"/>
</dbReference>
<dbReference type="PROSITE" id="PS50206">
    <property type="entry name" value="RHODANESE_3"/>
    <property type="match status" value="1"/>
</dbReference>
<dbReference type="InterPro" id="IPR036873">
    <property type="entry name" value="Rhodanese-like_dom_sf"/>
</dbReference>
<organism evidence="6 7">
    <name type="scientific">Wigglesworthia glossinidia endosymbiont of Glossina morsitans morsitans</name>
    <name type="common">Yale colony</name>
    <dbReference type="NCBI Taxonomy" id="1142511"/>
    <lineage>
        <taxon>Bacteria</taxon>
        <taxon>Pseudomonadati</taxon>
        <taxon>Pseudomonadota</taxon>
        <taxon>Gammaproteobacteria</taxon>
        <taxon>Enterobacterales</taxon>
        <taxon>Erwiniaceae</taxon>
        <taxon>Wigglesworthia</taxon>
    </lineage>
</organism>
<reference evidence="6 7" key="1">
    <citation type="journal article" date="2012" name="MBio">
        <title>Insight into the transmission biology and species-specific functional capabilities of tsetse (Diptera: glossinidae) obligate symbiont wigglesworthia.</title>
        <authorList>
            <person name="Rio R.V."/>
            <person name="Symula R.E."/>
            <person name="Wang J."/>
            <person name="Lohs C."/>
            <person name="Wu Y.N."/>
            <person name="Snyder A.K."/>
            <person name="Bjornson R.D."/>
            <person name="Oshima K."/>
            <person name="Biehl B.S."/>
            <person name="Perna N.T."/>
            <person name="Hattori M."/>
            <person name="Aksoy S."/>
        </authorList>
    </citation>
    <scope>NUCLEOTIDE SEQUENCE [LARGE SCALE GENOMIC DNA]</scope>
    <source>
        <strain evidence="6">WGM</strain>
    </source>
</reference>
<feature type="domain" description="Rhodanese" evidence="5">
    <location>
        <begin position="137"/>
        <end position="231"/>
    </location>
</feature>
<dbReference type="SMART" id="SM00450">
    <property type="entry name" value="RHOD"/>
    <property type="match status" value="1"/>
</dbReference>
<dbReference type="Pfam" id="PF00581">
    <property type="entry name" value="Rhodanese"/>
    <property type="match status" value="1"/>
</dbReference>
<dbReference type="NCBIfam" id="NF001133">
    <property type="entry name" value="PRK00142.1-1"/>
    <property type="match status" value="1"/>
</dbReference>